<keyword evidence="2" id="KW-1133">Transmembrane helix</keyword>
<reference evidence="4" key="2">
    <citation type="submission" date="2025-08" db="UniProtKB">
        <authorList>
            <consortium name="RefSeq"/>
        </authorList>
    </citation>
    <scope>IDENTIFICATION</scope>
</reference>
<dbReference type="RefSeq" id="XP_060041720.1">
    <property type="nucleotide sequence ID" value="XM_060185737.1"/>
</dbReference>
<accession>A0ABM3WYS1</accession>
<keyword evidence="2" id="KW-0812">Transmembrane</keyword>
<evidence type="ECO:0000313" key="3">
    <source>
        <dbReference type="Proteomes" id="UP001652624"/>
    </source>
</evidence>
<name>A0ABM3WYS1_ERIEU</name>
<keyword evidence="3" id="KW-1185">Reference proteome</keyword>
<sequence length="322" mass="34758">MPPPPPPPPPLLQAPPPPRARRPPARRCRRLRAPGRTQPPPARCTRPSASSPGRRRRRDLGLRRPSQMAAASPWVSGTHARRPAWPRPVADLCCSRRGFLFSPLFFFLLYLSCARAATAARARGGRARGEGSPRGARAPSRRAGGRTRARVSAGRWGSAPASGPPGWNAGLDGTPGGPEEGLPSSGRGRSRASEAGKPIIWEADGVPLTWQGQLSGQDLSTMLDPSNGGRRLQVFQPAIYKCFVQQELVARFNPKADMEKLESPWKVGARPRLQPHKGKADLVLQGLKLMLLVGLALGLLGGLFKFLCPARGKWGDQVLLVK</sequence>
<evidence type="ECO:0000256" key="1">
    <source>
        <dbReference type="SAM" id="MobiDB-lite"/>
    </source>
</evidence>
<evidence type="ECO:0000313" key="4">
    <source>
        <dbReference type="RefSeq" id="XP_060041720.1"/>
    </source>
</evidence>
<feature type="region of interest" description="Disordered" evidence="1">
    <location>
        <begin position="1"/>
        <end position="84"/>
    </location>
</feature>
<feature type="compositionally biased region" description="Pro residues" evidence="1">
    <location>
        <begin position="1"/>
        <end position="18"/>
    </location>
</feature>
<feature type="compositionally biased region" description="Basic residues" evidence="1">
    <location>
        <begin position="139"/>
        <end position="149"/>
    </location>
</feature>
<reference evidence="3" key="1">
    <citation type="submission" date="2025-05" db="UniProtKB">
        <authorList>
            <consortium name="RefSeq"/>
        </authorList>
    </citation>
    <scope>NUCLEOTIDE SEQUENCE [LARGE SCALE GENOMIC DNA]</scope>
</reference>
<keyword evidence="2" id="KW-0472">Membrane</keyword>
<feature type="transmembrane region" description="Helical" evidence="2">
    <location>
        <begin position="282"/>
        <end position="304"/>
    </location>
</feature>
<feature type="compositionally biased region" description="Basic residues" evidence="1">
    <location>
        <begin position="19"/>
        <end position="33"/>
    </location>
</feature>
<proteinExistence type="predicted"/>
<protein>
    <submittedName>
        <fullName evidence="4">Protein FAM187B isoform X3</fullName>
    </submittedName>
</protein>
<gene>
    <name evidence="4" type="primary">FAM187B</name>
</gene>
<feature type="region of interest" description="Disordered" evidence="1">
    <location>
        <begin position="122"/>
        <end position="193"/>
    </location>
</feature>
<dbReference type="Proteomes" id="UP001652624">
    <property type="component" value="Chromosome 2"/>
</dbReference>
<dbReference type="GeneID" id="103128627"/>
<organism evidence="3 4">
    <name type="scientific">Erinaceus europaeus</name>
    <name type="common">Western European hedgehog</name>
    <dbReference type="NCBI Taxonomy" id="9365"/>
    <lineage>
        <taxon>Eukaryota</taxon>
        <taxon>Metazoa</taxon>
        <taxon>Chordata</taxon>
        <taxon>Craniata</taxon>
        <taxon>Vertebrata</taxon>
        <taxon>Euteleostomi</taxon>
        <taxon>Mammalia</taxon>
        <taxon>Eutheria</taxon>
        <taxon>Laurasiatheria</taxon>
        <taxon>Eulipotyphla</taxon>
        <taxon>Erinaceidae</taxon>
        <taxon>Erinaceinae</taxon>
        <taxon>Erinaceus</taxon>
    </lineage>
</organism>
<evidence type="ECO:0000256" key="2">
    <source>
        <dbReference type="SAM" id="Phobius"/>
    </source>
</evidence>